<dbReference type="PROSITE" id="PS51790">
    <property type="entry name" value="MSRB"/>
    <property type="match status" value="1"/>
</dbReference>
<evidence type="ECO:0000259" key="7">
    <source>
        <dbReference type="PROSITE" id="PS51790"/>
    </source>
</evidence>
<dbReference type="GO" id="GO:0030091">
    <property type="term" value="P:protein repair"/>
    <property type="evidence" value="ECO:0007669"/>
    <property type="project" value="InterPro"/>
</dbReference>
<dbReference type="Pfam" id="PF01641">
    <property type="entry name" value="SelR"/>
    <property type="match status" value="1"/>
</dbReference>
<feature type="chain" id="PRO_5035339305" description="Peptide-methionine (R)-S-oxide reductase" evidence="5">
    <location>
        <begin position="18"/>
        <end position="179"/>
    </location>
</feature>
<comment type="catalytic activity">
    <reaction evidence="4 5">
        <text>L-methionyl-[protein] + [thioredoxin]-disulfide + H2O = L-methionyl-(R)-S-oxide-[protein] + [thioredoxin]-dithiol</text>
        <dbReference type="Rhea" id="RHEA:24164"/>
        <dbReference type="Rhea" id="RHEA-COMP:10698"/>
        <dbReference type="Rhea" id="RHEA-COMP:10700"/>
        <dbReference type="Rhea" id="RHEA-COMP:12313"/>
        <dbReference type="Rhea" id="RHEA-COMP:12314"/>
        <dbReference type="ChEBI" id="CHEBI:15377"/>
        <dbReference type="ChEBI" id="CHEBI:16044"/>
        <dbReference type="ChEBI" id="CHEBI:29950"/>
        <dbReference type="ChEBI" id="CHEBI:45764"/>
        <dbReference type="ChEBI" id="CHEBI:50058"/>
        <dbReference type="EC" id="1.8.4.12"/>
    </reaction>
</comment>
<dbReference type="InterPro" id="IPR002579">
    <property type="entry name" value="Met_Sox_Rdtase_MsrB_dom"/>
</dbReference>
<dbReference type="InterPro" id="IPR028427">
    <property type="entry name" value="Met_Sox_Rdtase_MsrB"/>
</dbReference>
<evidence type="ECO:0000256" key="2">
    <source>
        <dbReference type="ARBA" id="ARBA00012499"/>
    </source>
</evidence>
<name>A0A8J2SYI6_9STRA</name>
<dbReference type="Gene3D" id="2.170.150.20">
    <property type="entry name" value="Peptide methionine sulfoxide reductase"/>
    <property type="match status" value="1"/>
</dbReference>
<dbReference type="Proteomes" id="UP000789595">
    <property type="component" value="Unassembled WGS sequence"/>
</dbReference>
<evidence type="ECO:0000256" key="4">
    <source>
        <dbReference type="ARBA" id="ARBA00048488"/>
    </source>
</evidence>
<evidence type="ECO:0000256" key="3">
    <source>
        <dbReference type="ARBA" id="ARBA00023002"/>
    </source>
</evidence>
<feature type="domain" description="MsrB" evidence="7">
    <location>
        <begin position="36"/>
        <end position="163"/>
    </location>
</feature>
<dbReference type="SUPFAM" id="SSF51316">
    <property type="entry name" value="Mss4-like"/>
    <property type="match status" value="1"/>
</dbReference>
<sequence>MARLTTALLGLMLSAAALVPPTTQRRRTSARHAAEEEDDDPYLSPRSRLAGYVLNGGTEPAFSSPLNDIKQSGDFVCARKGCDSVLFRTDTKYDSGTGWPSFWDPVDDNVKLEKGNFMSFMFGTECKCAKCDGHLGHRFDDGPIMKSGKRYCINGAALRFRESIGAGPPPDTFPDAPPL</sequence>
<dbReference type="AlphaFoldDB" id="A0A8J2SYI6"/>
<keyword evidence="5" id="KW-0732">Signal</keyword>
<organism evidence="8 9">
    <name type="scientific">Pelagomonas calceolata</name>
    <dbReference type="NCBI Taxonomy" id="35677"/>
    <lineage>
        <taxon>Eukaryota</taxon>
        <taxon>Sar</taxon>
        <taxon>Stramenopiles</taxon>
        <taxon>Ochrophyta</taxon>
        <taxon>Pelagophyceae</taxon>
        <taxon>Pelagomonadales</taxon>
        <taxon>Pelagomonadaceae</taxon>
        <taxon>Pelagomonas</taxon>
    </lineage>
</organism>
<evidence type="ECO:0000256" key="6">
    <source>
        <dbReference type="SAM" id="MobiDB-lite"/>
    </source>
</evidence>
<comment type="similarity">
    <text evidence="1 5">Belongs to the MsrB Met sulfoxide reductase family.</text>
</comment>
<keyword evidence="9" id="KW-1185">Reference proteome</keyword>
<evidence type="ECO:0000313" key="8">
    <source>
        <dbReference type="EMBL" id="CAH0380310.1"/>
    </source>
</evidence>
<dbReference type="PANTHER" id="PTHR10173">
    <property type="entry name" value="METHIONINE SULFOXIDE REDUCTASE"/>
    <property type="match status" value="1"/>
</dbReference>
<keyword evidence="3 5" id="KW-0560">Oxidoreductase</keyword>
<dbReference type="PANTHER" id="PTHR10173:SF52">
    <property type="entry name" value="METHIONINE-R-SULFOXIDE REDUCTASE B1"/>
    <property type="match status" value="1"/>
</dbReference>
<feature type="region of interest" description="Disordered" evidence="6">
    <location>
        <begin position="22"/>
        <end position="44"/>
    </location>
</feature>
<dbReference type="NCBIfam" id="TIGR00357">
    <property type="entry name" value="peptide-methionine (R)-S-oxide reductase MsrB"/>
    <property type="match status" value="1"/>
</dbReference>
<comment type="cofactor">
    <cofactor evidence="5">
        <name>Zn(2+)</name>
        <dbReference type="ChEBI" id="CHEBI:29105"/>
    </cofactor>
    <text evidence="5">Binds 1 zinc ion per subunit.</text>
</comment>
<evidence type="ECO:0000313" key="9">
    <source>
        <dbReference type="Proteomes" id="UP000789595"/>
    </source>
</evidence>
<dbReference type="InterPro" id="IPR011057">
    <property type="entry name" value="Mss4-like_sf"/>
</dbReference>
<evidence type="ECO:0000256" key="5">
    <source>
        <dbReference type="RuleBase" id="RU365044"/>
    </source>
</evidence>
<evidence type="ECO:0000256" key="1">
    <source>
        <dbReference type="ARBA" id="ARBA00007174"/>
    </source>
</evidence>
<protein>
    <recommendedName>
        <fullName evidence="2 5">Peptide-methionine (R)-S-oxide reductase</fullName>
        <ecNumber evidence="2 5">1.8.4.12</ecNumber>
    </recommendedName>
</protein>
<reference evidence="8" key="1">
    <citation type="submission" date="2021-11" db="EMBL/GenBank/DDBJ databases">
        <authorList>
            <consortium name="Genoscope - CEA"/>
            <person name="William W."/>
        </authorList>
    </citation>
    <scope>NUCLEOTIDE SEQUENCE</scope>
</reference>
<dbReference type="OrthoDB" id="44061at2759"/>
<dbReference type="EC" id="1.8.4.12" evidence="2 5"/>
<accession>A0A8J2SYI6</accession>
<dbReference type="GO" id="GO:0005737">
    <property type="term" value="C:cytoplasm"/>
    <property type="evidence" value="ECO:0007669"/>
    <property type="project" value="TreeGrafter"/>
</dbReference>
<dbReference type="GO" id="GO:0033743">
    <property type="term" value="F:peptide-methionine (R)-S-oxide reductase activity"/>
    <property type="evidence" value="ECO:0007669"/>
    <property type="project" value="UniProtKB-EC"/>
</dbReference>
<keyword evidence="5" id="KW-0862">Zinc</keyword>
<feature type="signal peptide" evidence="5">
    <location>
        <begin position="1"/>
        <end position="17"/>
    </location>
</feature>
<dbReference type="GO" id="GO:0046872">
    <property type="term" value="F:metal ion binding"/>
    <property type="evidence" value="ECO:0007669"/>
    <property type="project" value="UniProtKB-KW"/>
</dbReference>
<keyword evidence="5" id="KW-0479">Metal-binding</keyword>
<dbReference type="GO" id="GO:0006979">
    <property type="term" value="P:response to oxidative stress"/>
    <property type="evidence" value="ECO:0007669"/>
    <property type="project" value="InterPro"/>
</dbReference>
<comment type="caution">
    <text evidence="8">The sequence shown here is derived from an EMBL/GenBank/DDBJ whole genome shotgun (WGS) entry which is preliminary data.</text>
</comment>
<dbReference type="EMBL" id="CAKKNE010000006">
    <property type="protein sequence ID" value="CAH0380310.1"/>
    <property type="molecule type" value="Genomic_DNA"/>
</dbReference>
<gene>
    <name evidence="8" type="ORF">PECAL_6P19540</name>
</gene>
<proteinExistence type="inferred from homology"/>